<feature type="signal peptide" evidence="1">
    <location>
        <begin position="1"/>
        <end position="28"/>
    </location>
</feature>
<proteinExistence type="predicted"/>
<comment type="caution">
    <text evidence="2">The sequence shown here is derived from an EMBL/GenBank/DDBJ whole genome shotgun (WGS) entry which is preliminary data.</text>
</comment>
<keyword evidence="3" id="KW-1185">Reference proteome</keyword>
<dbReference type="EMBL" id="JBHSPB010000005">
    <property type="protein sequence ID" value="MFC5720608.1"/>
    <property type="molecule type" value="Genomic_DNA"/>
</dbReference>
<organism evidence="2 3">
    <name type="scientific">Streptomyces gamaensis</name>
    <dbReference type="NCBI Taxonomy" id="1763542"/>
    <lineage>
        <taxon>Bacteria</taxon>
        <taxon>Bacillati</taxon>
        <taxon>Actinomycetota</taxon>
        <taxon>Actinomycetes</taxon>
        <taxon>Kitasatosporales</taxon>
        <taxon>Streptomycetaceae</taxon>
        <taxon>Streptomyces</taxon>
    </lineage>
</organism>
<accession>A0ABW0YYX6</accession>
<feature type="chain" id="PRO_5045967681" description="Secreted protein" evidence="1">
    <location>
        <begin position="29"/>
        <end position="106"/>
    </location>
</feature>
<sequence>MRLRHHAAAAAIGGLVLAVTVSAGTASAANGRFYWEGPKGAIYYVQNPPDSKCLSMGQEARAARNDTKQPLSIYSEKNCKGTKVVLTPGQRADHKVSFASVKFNSR</sequence>
<keyword evidence="1" id="KW-0732">Signal</keyword>
<evidence type="ECO:0000313" key="3">
    <source>
        <dbReference type="Proteomes" id="UP001596083"/>
    </source>
</evidence>
<reference evidence="3" key="1">
    <citation type="journal article" date="2019" name="Int. J. Syst. Evol. Microbiol.">
        <title>The Global Catalogue of Microorganisms (GCM) 10K type strain sequencing project: providing services to taxonomists for standard genome sequencing and annotation.</title>
        <authorList>
            <consortium name="The Broad Institute Genomics Platform"/>
            <consortium name="The Broad Institute Genome Sequencing Center for Infectious Disease"/>
            <person name="Wu L."/>
            <person name="Ma J."/>
        </authorList>
    </citation>
    <scope>NUCLEOTIDE SEQUENCE [LARGE SCALE GENOMIC DNA]</scope>
    <source>
        <strain evidence="3">CGMCC 4.7304</strain>
    </source>
</reference>
<dbReference type="RefSeq" id="WP_390315763.1">
    <property type="nucleotide sequence ID" value="NZ_JBHSPB010000005.1"/>
</dbReference>
<protein>
    <recommendedName>
        <fullName evidence="4">Secreted protein</fullName>
    </recommendedName>
</protein>
<evidence type="ECO:0000256" key="1">
    <source>
        <dbReference type="SAM" id="SignalP"/>
    </source>
</evidence>
<evidence type="ECO:0000313" key="2">
    <source>
        <dbReference type="EMBL" id="MFC5720608.1"/>
    </source>
</evidence>
<name>A0ABW0YYX6_9ACTN</name>
<gene>
    <name evidence="2" type="ORF">ACFP1Z_10585</name>
</gene>
<dbReference type="Proteomes" id="UP001596083">
    <property type="component" value="Unassembled WGS sequence"/>
</dbReference>
<evidence type="ECO:0008006" key="4">
    <source>
        <dbReference type="Google" id="ProtNLM"/>
    </source>
</evidence>